<keyword evidence="6 10" id="KW-0460">Magnesium</keyword>
<dbReference type="InterPro" id="IPR018129">
    <property type="entry name" value="PEP_COase_Lys_AS"/>
</dbReference>
<dbReference type="Proteomes" id="UP000318509">
    <property type="component" value="Unassembled WGS sequence"/>
</dbReference>
<dbReference type="InterPro" id="IPR021135">
    <property type="entry name" value="PEP_COase"/>
</dbReference>
<dbReference type="GO" id="GO:0005829">
    <property type="term" value="C:cytosol"/>
    <property type="evidence" value="ECO:0007669"/>
    <property type="project" value="TreeGrafter"/>
</dbReference>
<dbReference type="InterPro" id="IPR033129">
    <property type="entry name" value="PEPCASE_His_AS"/>
</dbReference>
<evidence type="ECO:0000256" key="5">
    <source>
        <dbReference type="ARBA" id="ARBA00022419"/>
    </source>
</evidence>
<dbReference type="EC" id="4.1.1.31" evidence="4 10"/>
<accession>A0A537JVC2</accession>
<dbReference type="GO" id="GO:0015977">
    <property type="term" value="P:carbon fixation"/>
    <property type="evidence" value="ECO:0007669"/>
    <property type="project" value="UniProtKB-UniRule"/>
</dbReference>
<evidence type="ECO:0000256" key="9">
    <source>
        <dbReference type="ARBA" id="ARBA00048995"/>
    </source>
</evidence>
<dbReference type="PANTHER" id="PTHR30523">
    <property type="entry name" value="PHOSPHOENOLPYRUVATE CARBOXYLASE"/>
    <property type="match status" value="1"/>
</dbReference>
<dbReference type="InterPro" id="IPR015813">
    <property type="entry name" value="Pyrv/PenolPyrv_kinase-like_dom"/>
</dbReference>
<evidence type="ECO:0000256" key="1">
    <source>
        <dbReference type="ARBA" id="ARBA00001946"/>
    </source>
</evidence>
<evidence type="ECO:0000256" key="2">
    <source>
        <dbReference type="ARBA" id="ARBA00003670"/>
    </source>
</evidence>
<dbReference type="PANTHER" id="PTHR30523:SF6">
    <property type="entry name" value="PHOSPHOENOLPYRUVATE CARBOXYLASE"/>
    <property type="match status" value="1"/>
</dbReference>
<comment type="cofactor">
    <cofactor evidence="1 10">
        <name>Mg(2+)</name>
        <dbReference type="ChEBI" id="CHEBI:18420"/>
    </cofactor>
</comment>
<dbReference type="AlphaFoldDB" id="A0A537JVC2"/>
<evidence type="ECO:0000256" key="3">
    <source>
        <dbReference type="ARBA" id="ARBA00008346"/>
    </source>
</evidence>
<comment type="similarity">
    <text evidence="3 10">Belongs to the PEPCase type 1 family.</text>
</comment>
<keyword evidence="7 10" id="KW-0456">Lyase</keyword>
<dbReference type="GO" id="GO:0008964">
    <property type="term" value="F:phosphoenolpyruvate carboxylase activity"/>
    <property type="evidence" value="ECO:0007669"/>
    <property type="project" value="UniProtKB-UniRule"/>
</dbReference>
<feature type="active site" evidence="10 11">
    <location>
        <position position="173"/>
    </location>
</feature>
<name>A0A537JVC2_9BACT</name>
<dbReference type="GO" id="GO:0000287">
    <property type="term" value="F:magnesium ion binding"/>
    <property type="evidence" value="ECO:0007669"/>
    <property type="project" value="UniProtKB-UniRule"/>
</dbReference>
<dbReference type="SUPFAM" id="SSF51621">
    <property type="entry name" value="Phosphoenolpyruvate/pyruvate domain"/>
    <property type="match status" value="1"/>
</dbReference>
<dbReference type="HAMAP" id="MF_00595">
    <property type="entry name" value="PEPcase_type1"/>
    <property type="match status" value="1"/>
</dbReference>
<dbReference type="PROSITE" id="PS00393">
    <property type="entry name" value="PEPCASE_2"/>
    <property type="match status" value="1"/>
</dbReference>
<comment type="subunit">
    <text evidence="10">Homotetramer.</text>
</comment>
<evidence type="ECO:0000256" key="11">
    <source>
        <dbReference type="PROSITE-ProRule" id="PRU10111"/>
    </source>
</evidence>
<reference evidence="13 14" key="1">
    <citation type="journal article" date="2019" name="Nat. Microbiol.">
        <title>Mediterranean grassland soil C-N compound turnover is dependent on rainfall and depth, and is mediated by genomically divergent microorganisms.</title>
        <authorList>
            <person name="Diamond S."/>
            <person name="Andeer P.F."/>
            <person name="Li Z."/>
            <person name="Crits-Christoph A."/>
            <person name="Burstein D."/>
            <person name="Anantharaman K."/>
            <person name="Lane K.R."/>
            <person name="Thomas B.C."/>
            <person name="Pan C."/>
            <person name="Northen T.R."/>
            <person name="Banfield J.F."/>
        </authorList>
    </citation>
    <scope>NUCLEOTIDE SEQUENCE [LARGE SCALE GENOMIC DNA]</scope>
    <source>
        <strain evidence="13">NP_3</strain>
    </source>
</reference>
<dbReference type="Pfam" id="PF00311">
    <property type="entry name" value="PEPcase"/>
    <property type="match status" value="1"/>
</dbReference>
<sequence>MAPEPARALVSAGPEAWTAAGRLLERGPGPSRAADPRLRREVRLLTTRLGAIIREQSGREVFDTIEALRRFARRRREGGGRGGSARGEVRAVRGLTLPQASVVAHAFSLFFLLVNLCEERQRIRRLRMYARDPGGGPMTLRRTLRQLRCHHVPPAALRRFLASMRVEPVLTAHPTEARRRSVMNHLFRIADALDAGRGAADSALDEIDMHIEALWLTDEVRESGVTPATEVETALVFLERTLYALPERFHEALQAEVSRVFPDVTASPLLRFGSWVGADRDGNPSVTPAVTTAAAARLRQSILSYYRQRCEQMVNLLSCPVRRAPIAARMRAELMRDGRRFPVTRRFAVIDQPHELYRRKLRVMIWRLDRTARQRPGAYESAEAFGRDLRRLEALVAAHPGPRVARHGPGGLRAAVDVFGFHAASLDLRQHARLTRAAVDALLTSARLPRAPEGERIGSIRRLLLRRADVPIPRGARPVLGEFLAQRKIQIRYGEAASHRYIVSMTSACSDLWDVALLGRAAGLVEPGRDGVVSHVDIVPLFETYDDLERCPAILDRVLSDALYRGLVASRGDAQEVMLGYSDSVKDAGYVAANFALYRAQKALGRVADRHGVRLTLFHGVGGTIDRGGAPSYRSIRAQPHAAPGGRIRITEQGEVVSQRYAHPAIALRSIEQLVTAILDGHLLAAERRDPRWQAHLAEWEQIAESLAEMSRRQYRRLVYETPGFLQYFLQATPIDLVERLRLGSRRSRRTRSRGIEELRAIPWVFAWTQSRHCLPAWYGLGYALETFVRGLPRRREILRAMYQRWPFFAALLDNAEVSLAKTDLEIAGRYAAMVRPPRLRDAVFRQICAEYHRTTRHVLEVCNRTALLAQNPVLAESLRLRNPYVDPLNFLQLHFLTRWRRRRRGSEELMRLLRTTAAGIAFGMKATG</sequence>
<feature type="active site" evidence="10 12">
    <location>
        <position position="586"/>
    </location>
</feature>
<organism evidence="13 14">
    <name type="scientific">Candidatus Segetimicrobium genomatis</name>
    <dbReference type="NCBI Taxonomy" id="2569760"/>
    <lineage>
        <taxon>Bacteria</taxon>
        <taxon>Bacillati</taxon>
        <taxon>Candidatus Sysuimicrobiota</taxon>
        <taxon>Candidatus Sysuimicrobiia</taxon>
        <taxon>Candidatus Sysuimicrobiales</taxon>
        <taxon>Candidatus Segetimicrobiaceae</taxon>
        <taxon>Candidatus Segetimicrobium</taxon>
    </lineage>
</organism>
<comment type="caution">
    <text evidence="13">The sequence shown here is derived from an EMBL/GenBank/DDBJ whole genome shotgun (WGS) entry which is preliminary data.</text>
</comment>
<evidence type="ECO:0000313" key="14">
    <source>
        <dbReference type="Proteomes" id="UP000318509"/>
    </source>
</evidence>
<evidence type="ECO:0000313" key="13">
    <source>
        <dbReference type="EMBL" id="TMI87491.1"/>
    </source>
</evidence>
<evidence type="ECO:0000256" key="4">
    <source>
        <dbReference type="ARBA" id="ARBA00012305"/>
    </source>
</evidence>
<evidence type="ECO:0000256" key="6">
    <source>
        <dbReference type="ARBA" id="ARBA00022842"/>
    </source>
</evidence>
<dbReference type="InterPro" id="IPR022805">
    <property type="entry name" value="PEP_COase_bac/pln-type"/>
</dbReference>
<keyword evidence="8 10" id="KW-0120">Carbon dioxide fixation</keyword>
<dbReference type="GO" id="GO:0006099">
    <property type="term" value="P:tricarboxylic acid cycle"/>
    <property type="evidence" value="ECO:0007669"/>
    <property type="project" value="InterPro"/>
</dbReference>
<dbReference type="PROSITE" id="PS00781">
    <property type="entry name" value="PEPCASE_1"/>
    <property type="match status" value="1"/>
</dbReference>
<gene>
    <name evidence="10" type="primary">ppc</name>
    <name evidence="13" type="ORF">E6H00_15500</name>
</gene>
<evidence type="ECO:0000256" key="8">
    <source>
        <dbReference type="ARBA" id="ARBA00023300"/>
    </source>
</evidence>
<evidence type="ECO:0000256" key="12">
    <source>
        <dbReference type="PROSITE-ProRule" id="PRU10112"/>
    </source>
</evidence>
<comment type="function">
    <text evidence="2 10">Forms oxaloacetate, a four-carbon dicarboxylic acid source for the tricarboxylic acid cycle.</text>
</comment>
<evidence type="ECO:0000256" key="7">
    <source>
        <dbReference type="ARBA" id="ARBA00023239"/>
    </source>
</evidence>
<comment type="catalytic activity">
    <reaction evidence="9 10">
        <text>oxaloacetate + phosphate = phosphoenolpyruvate + hydrogencarbonate</text>
        <dbReference type="Rhea" id="RHEA:28370"/>
        <dbReference type="ChEBI" id="CHEBI:16452"/>
        <dbReference type="ChEBI" id="CHEBI:17544"/>
        <dbReference type="ChEBI" id="CHEBI:43474"/>
        <dbReference type="ChEBI" id="CHEBI:58702"/>
        <dbReference type="EC" id="4.1.1.31"/>
    </reaction>
</comment>
<dbReference type="PRINTS" id="PR00150">
    <property type="entry name" value="PEPCARBXLASE"/>
</dbReference>
<evidence type="ECO:0000256" key="10">
    <source>
        <dbReference type="HAMAP-Rule" id="MF_00595"/>
    </source>
</evidence>
<protein>
    <recommendedName>
        <fullName evidence="5 10">Phosphoenolpyruvate carboxylase</fullName>
        <shortName evidence="10">PEPC</shortName>
        <shortName evidence="10">PEPCase</shortName>
        <ecNumber evidence="4 10">4.1.1.31</ecNumber>
    </recommendedName>
</protein>
<proteinExistence type="inferred from homology"/>
<dbReference type="EMBL" id="VBAK01000156">
    <property type="protein sequence ID" value="TMI87491.1"/>
    <property type="molecule type" value="Genomic_DNA"/>
</dbReference>
<dbReference type="GO" id="GO:0006107">
    <property type="term" value="P:oxaloacetate metabolic process"/>
    <property type="evidence" value="ECO:0007669"/>
    <property type="project" value="UniProtKB-UniRule"/>
</dbReference>
<keyword evidence="13" id="KW-0670">Pyruvate</keyword>